<evidence type="ECO:0000256" key="1">
    <source>
        <dbReference type="SAM" id="SignalP"/>
    </source>
</evidence>
<gene>
    <name evidence="2" type="ORF">SAMN02745857_03169</name>
</gene>
<protein>
    <submittedName>
        <fullName evidence="2">Uncharacterized protein</fullName>
    </submittedName>
</protein>
<dbReference type="AlphaFoldDB" id="A0A1W1XW92"/>
<sequence length="184" mass="19734">MFSRQSIAALLALLGGVVVPQSWAEVNVDAPVLTPTEAHAEERSAWPLGAQIIMTADEAATRDAWKSPKEPVDMLETREIKVGKPLSIGIVFAGCNADATGKCDVTVNYRILTPDADEYAKLDKVLLWKGPAGPGPSSMIMGSNFLKVVVAPKEPHGRYVVDAVVTDNVTHQSVPLEDAFVVKK</sequence>
<feature type="signal peptide" evidence="1">
    <location>
        <begin position="1"/>
        <end position="24"/>
    </location>
</feature>
<feature type="chain" id="PRO_5012235674" evidence="1">
    <location>
        <begin position="25"/>
        <end position="184"/>
    </location>
</feature>
<reference evidence="2 3" key="1">
    <citation type="submission" date="2017-04" db="EMBL/GenBank/DDBJ databases">
        <authorList>
            <person name="Afonso C.L."/>
            <person name="Miller P.J."/>
            <person name="Scott M.A."/>
            <person name="Spackman E."/>
            <person name="Goraichik I."/>
            <person name="Dimitrov K.M."/>
            <person name="Suarez D.L."/>
            <person name="Swayne D.E."/>
        </authorList>
    </citation>
    <scope>NUCLEOTIDE SEQUENCE [LARGE SCALE GENOMIC DNA]</scope>
    <source>
        <strain evidence="2 3">DSM 23236</strain>
    </source>
</reference>
<dbReference type="STRING" id="1121001.SAMN02745857_03169"/>
<evidence type="ECO:0000313" key="2">
    <source>
        <dbReference type="EMBL" id="SMC28229.1"/>
    </source>
</evidence>
<dbReference type="EMBL" id="FWXD01000021">
    <property type="protein sequence ID" value="SMC28229.1"/>
    <property type="molecule type" value="Genomic_DNA"/>
</dbReference>
<keyword evidence="1" id="KW-0732">Signal</keyword>
<evidence type="ECO:0000313" key="3">
    <source>
        <dbReference type="Proteomes" id="UP000192761"/>
    </source>
</evidence>
<dbReference type="RefSeq" id="WP_084091965.1">
    <property type="nucleotide sequence ID" value="NZ_FWXD01000021.1"/>
</dbReference>
<organism evidence="2 3">
    <name type="scientific">Andreprevotia lacus DSM 23236</name>
    <dbReference type="NCBI Taxonomy" id="1121001"/>
    <lineage>
        <taxon>Bacteria</taxon>
        <taxon>Pseudomonadati</taxon>
        <taxon>Pseudomonadota</taxon>
        <taxon>Betaproteobacteria</taxon>
        <taxon>Neisseriales</taxon>
        <taxon>Chitinibacteraceae</taxon>
        <taxon>Andreprevotia</taxon>
    </lineage>
</organism>
<name>A0A1W1XW92_9NEIS</name>
<keyword evidence="3" id="KW-1185">Reference proteome</keyword>
<accession>A0A1W1XW92</accession>
<dbReference type="Proteomes" id="UP000192761">
    <property type="component" value="Unassembled WGS sequence"/>
</dbReference>
<dbReference type="OrthoDB" id="9152150at2"/>
<proteinExistence type="predicted"/>